<dbReference type="EMBL" id="SNRY01000508">
    <property type="protein sequence ID" value="KAA6339784.1"/>
    <property type="molecule type" value="Genomic_DNA"/>
</dbReference>
<dbReference type="InterPro" id="IPR011250">
    <property type="entry name" value="OMP/PagP_B-barrel"/>
</dbReference>
<accession>A0A5J4S127</accession>
<evidence type="ECO:0000313" key="2">
    <source>
        <dbReference type="EMBL" id="KAA6339784.1"/>
    </source>
</evidence>
<dbReference type="AlphaFoldDB" id="A0A5J4S127"/>
<protein>
    <recommendedName>
        <fullName evidence="1">Outer membrane protein beta-barrel domain-containing protein</fullName>
    </recommendedName>
</protein>
<comment type="caution">
    <text evidence="2">The sequence shown here is derived from an EMBL/GenBank/DDBJ whole genome shotgun (WGS) entry which is preliminary data.</text>
</comment>
<name>A0A5J4S127_9ZZZZ</name>
<evidence type="ECO:0000259" key="1">
    <source>
        <dbReference type="Pfam" id="PF13568"/>
    </source>
</evidence>
<sequence>MKRILVVALSLLSLYGYSQTVNVGVRGGLSIPNVIAGGDNPLSKGYSSRFAGTGGVFAELGMNDLLSLRLGVEYSGQGGNRNGIQAMSSNQLISSVAAIPGVPAAALDQIGQLLPGIFYADVKNTTKFDYLMIPLSLQVGKDFNQSWRVYVGAGPFVSFLLSAEQVSKGKTELYANAAKSQTLLENVQSKVEAMAALTGGINPEMEGTLSLLANALGGEPKEFGTTDIKDDLRTVNAGIQGNLGLSYQCNRNRLFLEVGGNYGFVRLQKDASNGSNHIGSATITLGYAYCL</sequence>
<proteinExistence type="predicted"/>
<gene>
    <name evidence="2" type="ORF">EZS27_012305</name>
</gene>
<feature type="domain" description="Outer membrane protein beta-barrel" evidence="1">
    <location>
        <begin position="18"/>
        <end position="264"/>
    </location>
</feature>
<dbReference type="Pfam" id="PF13568">
    <property type="entry name" value="OMP_b-brl_2"/>
    <property type="match status" value="1"/>
</dbReference>
<dbReference type="InterPro" id="IPR025665">
    <property type="entry name" value="Beta-barrel_OMP_2"/>
</dbReference>
<organism evidence="2">
    <name type="scientific">termite gut metagenome</name>
    <dbReference type="NCBI Taxonomy" id="433724"/>
    <lineage>
        <taxon>unclassified sequences</taxon>
        <taxon>metagenomes</taxon>
        <taxon>organismal metagenomes</taxon>
    </lineage>
</organism>
<dbReference type="SUPFAM" id="SSF56925">
    <property type="entry name" value="OMPA-like"/>
    <property type="match status" value="1"/>
</dbReference>
<reference evidence="2" key="1">
    <citation type="submission" date="2019-03" db="EMBL/GenBank/DDBJ databases">
        <title>Single cell metagenomics reveals metabolic interactions within the superorganism composed of flagellate Streblomastix strix and complex community of Bacteroidetes bacteria on its surface.</title>
        <authorList>
            <person name="Treitli S.C."/>
            <person name="Kolisko M."/>
            <person name="Husnik F."/>
            <person name="Keeling P."/>
            <person name="Hampl V."/>
        </authorList>
    </citation>
    <scope>NUCLEOTIDE SEQUENCE</scope>
    <source>
        <strain evidence="2">STM</strain>
    </source>
</reference>